<gene>
    <name evidence="2" type="ORF">BRADI_1g15291v3</name>
</gene>
<evidence type="ECO:0008006" key="5">
    <source>
        <dbReference type="Google" id="ProtNLM"/>
    </source>
</evidence>
<reference evidence="2" key="2">
    <citation type="submission" date="2017-06" db="EMBL/GenBank/DDBJ databases">
        <title>WGS assembly of Brachypodium distachyon.</title>
        <authorList>
            <consortium name="The International Brachypodium Initiative"/>
            <person name="Lucas S."/>
            <person name="Harmon-Smith M."/>
            <person name="Lail K."/>
            <person name="Tice H."/>
            <person name="Grimwood J."/>
            <person name="Bruce D."/>
            <person name="Barry K."/>
            <person name="Shu S."/>
            <person name="Lindquist E."/>
            <person name="Wang M."/>
            <person name="Pitluck S."/>
            <person name="Vogel J.P."/>
            <person name="Garvin D.F."/>
            <person name="Mockler T.C."/>
            <person name="Schmutz J."/>
            <person name="Rokhsar D."/>
            <person name="Bevan M.W."/>
        </authorList>
    </citation>
    <scope>NUCLEOTIDE SEQUENCE</scope>
    <source>
        <strain evidence="2">Bd21</strain>
    </source>
</reference>
<dbReference type="EMBL" id="CM000880">
    <property type="protein sequence ID" value="PNT74476.1"/>
    <property type="molecule type" value="Genomic_DNA"/>
</dbReference>
<dbReference type="EnsemblPlants" id="PNT74476">
    <property type="protein sequence ID" value="PNT74476"/>
    <property type="gene ID" value="BRADI_1g15291v3"/>
</dbReference>
<evidence type="ECO:0000313" key="2">
    <source>
        <dbReference type="EMBL" id="PNT74476.1"/>
    </source>
</evidence>
<dbReference type="Proteomes" id="UP000008810">
    <property type="component" value="Chromosome 1"/>
</dbReference>
<dbReference type="InParanoid" id="A0A2K2DJL8"/>
<name>A0A2K2DJL8_BRADI</name>
<protein>
    <recommendedName>
        <fullName evidence="5">Secreted protein</fullName>
    </recommendedName>
</protein>
<keyword evidence="1" id="KW-0732">Signal</keyword>
<reference evidence="3" key="3">
    <citation type="submission" date="2018-08" db="UniProtKB">
        <authorList>
            <consortium name="EnsemblPlants"/>
        </authorList>
    </citation>
    <scope>IDENTIFICATION</scope>
    <source>
        <strain evidence="3">cv. Bd21</strain>
    </source>
</reference>
<evidence type="ECO:0000313" key="4">
    <source>
        <dbReference type="Proteomes" id="UP000008810"/>
    </source>
</evidence>
<proteinExistence type="predicted"/>
<dbReference type="Gramene" id="PNT74476">
    <property type="protein sequence ID" value="PNT74476"/>
    <property type="gene ID" value="BRADI_1g15291v3"/>
</dbReference>
<feature type="chain" id="PRO_5036319252" description="Secreted protein" evidence="1">
    <location>
        <begin position="43"/>
        <end position="115"/>
    </location>
</feature>
<evidence type="ECO:0000313" key="3">
    <source>
        <dbReference type="EnsemblPlants" id="PNT74476"/>
    </source>
</evidence>
<feature type="signal peptide" evidence="1">
    <location>
        <begin position="1"/>
        <end position="42"/>
    </location>
</feature>
<keyword evidence="4" id="KW-1185">Reference proteome</keyword>
<organism evidence="2">
    <name type="scientific">Brachypodium distachyon</name>
    <name type="common">Purple false brome</name>
    <name type="synonym">Trachynia distachya</name>
    <dbReference type="NCBI Taxonomy" id="15368"/>
    <lineage>
        <taxon>Eukaryota</taxon>
        <taxon>Viridiplantae</taxon>
        <taxon>Streptophyta</taxon>
        <taxon>Embryophyta</taxon>
        <taxon>Tracheophyta</taxon>
        <taxon>Spermatophyta</taxon>
        <taxon>Magnoliopsida</taxon>
        <taxon>Liliopsida</taxon>
        <taxon>Poales</taxon>
        <taxon>Poaceae</taxon>
        <taxon>BOP clade</taxon>
        <taxon>Pooideae</taxon>
        <taxon>Stipodae</taxon>
        <taxon>Brachypodieae</taxon>
        <taxon>Brachypodium</taxon>
    </lineage>
</organism>
<reference evidence="2 3" key="1">
    <citation type="journal article" date="2010" name="Nature">
        <title>Genome sequencing and analysis of the model grass Brachypodium distachyon.</title>
        <authorList>
            <consortium name="International Brachypodium Initiative"/>
        </authorList>
    </citation>
    <scope>NUCLEOTIDE SEQUENCE [LARGE SCALE GENOMIC DNA]</scope>
    <source>
        <strain evidence="2 3">Bd21</strain>
    </source>
</reference>
<sequence length="115" mass="12790">MVLLHVRRLSLLSMVLHCRSMFSRLSLLSMVMLSLSLSPIHGAAPVAAAATARPCVGGGSRRCACGGDSGQHRAMCFWRASFFLRHTIEEAKREWCARDSRVTEAFPEKREQSEI</sequence>
<evidence type="ECO:0000256" key="1">
    <source>
        <dbReference type="SAM" id="SignalP"/>
    </source>
</evidence>
<dbReference type="AlphaFoldDB" id="A0A2K2DJL8"/>
<accession>A0A2K2DJL8</accession>